<dbReference type="Gene3D" id="1.10.287.3610">
    <property type="match status" value="1"/>
</dbReference>
<comment type="cofactor">
    <cofactor evidence="18">
        <name>Mg(2+)</name>
        <dbReference type="ChEBI" id="CHEBI:18420"/>
    </cofactor>
    <text evidence="18">Mn(2+), Zn(2+), Cd(2+) and Co(2+) support activity to lesser extents.</text>
</comment>
<dbReference type="Pfam" id="PF01219">
    <property type="entry name" value="DAGK_prokar"/>
    <property type="match status" value="1"/>
</dbReference>
<evidence type="ECO:0000256" key="7">
    <source>
        <dbReference type="ARBA" id="ARBA00022741"/>
    </source>
</evidence>
<accession>A0A3N0AHX1</accession>
<comment type="similarity">
    <text evidence="2">Belongs to the bacterial diacylglycerol kinase family.</text>
</comment>
<feature type="binding site" evidence="17">
    <location>
        <position position="21"/>
    </location>
    <ligand>
        <name>ATP</name>
        <dbReference type="ChEBI" id="CHEBI:30616"/>
    </ligand>
</feature>
<feature type="binding site" evidence="17">
    <location>
        <begin position="89"/>
        <end position="91"/>
    </location>
    <ligand>
        <name>ATP</name>
        <dbReference type="ChEBI" id="CHEBI:30616"/>
    </ligand>
</feature>
<evidence type="ECO:0000256" key="9">
    <source>
        <dbReference type="ARBA" id="ARBA00022840"/>
    </source>
</evidence>
<keyword evidence="6 19" id="KW-0812">Transmembrane</keyword>
<keyword evidence="14" id="KW-1208">Phospholipid metabolism</keyword>
<protein>
    <submittedName>
        <fullName evidence="20">Diacylglycerol kinase</fullName>
    </submittedName>
</protein>
<evidence type="ECO:0000256" key="15">
    <source>
        <dbReference type="PIRSR" id="PIRSR600829-1"/>
    </source>
</evidence>
<feature type="transmembrane region" description="Helical" evidence="19">
    <location>
        <begin position="100"/>
        <end position="121"/>
    </location>
</feature>
<evidence type="ECO:0000256" key="19">
    <source>
        <dbReference type="SAM" id="Phobius"/>
    </source>
</evidence>
<keyword evidence="12 19" id="KW-0472">Membrane</keyword>
<dbReference type="InterPro" id="IPR033717">
    <property type="entry name" value="UDPK"/>
</dbReference>
<dbReference type="InterPro" id="IPR000829">
    <property type="entry name" value="DAGK"/>
</dbReference>
<dbReference type="OrthoDB" id="9796011at2"/>
<evidence type="ECO:0000256" key="4">
    <source>
        <dbReference type="ARBA" id="ARBA00022516"/>
    </source>
</evidence>
<dbReference type="EMBL" id="QICB01000001">
    <property type="protein sequence ID" value="RNL21371.1"/>
    <property type="molecule type" value="Genomic_DNA"/>
</dbReference>
<keyword evidence="9 17" id="KW-0067">ATP-binding</keyword>
<evidence type="ECO:0000256" key="5">
    <source>
        <dbReference type="ARBA" id="ARBA00022679"/>
    </source>
</evidence>
<keyword evidence="10 19" id="KW-1133">Transmembrane helix</keyword>
<dbReference type="GO" id="GO:0005524">
    <property type="term" value="F:ATP binding"/>
    <property type="evidence" value="ECO:0007669"/>
    <property type="project" value="UniProtKB-KW"/>
</dbReference>
<keyword evidence="18" id="KW-0479">Metal-binding</keyword>
<feature type="binding site" evidence="18">
    <location>
        <position position="32"/>
    </location>
    <ligand>
        <name>a divalent metal cation</name>
        <dbReference type="ChEBI" id="CHEBI:60240"/>
    </ligand>
</feature>
<dbReference type="RefSeq" id="WP_123197213.1">
    <property type="nucleotide sequence ID" value="NZ_QICB01000001.1"/>
</dbReference>
<feature type="binding site" evidence="16">
    <location>
        <position position="73"/>
    </location>
    <ligand>
        <name>substrate</name>
    </ligand>
</feature>
<dbReference type="GO" id="GO:0008654">
    <property type="term" value="P:phospholipid biosynthetic process"/>
    <property type="evidence" value="ECO:0007669"/>
    <property type="project" value="UniProtKB-KW"/>
</dbReference>
<evidence type="ECO:0000256" key="11">
    <source>
        <dbReference type="ARBA" id="ARBA00023098"/>
    </source>
</evidence>
<keyword evidence="5" id="KW-0808">Transferase</keyword>
<keyword evidence="8 20" id="KW-0418">Kinase</keyword>
<dbReference type="CDD" id="cd14265">
    <property type="entry name" value="UDPK_IM_like"/>
    <property type="match status" value="1"/>
</dbReference>
<dbReference type="PANTHER" id="PTHR34299">
    <property type="entry name" value="DIACYLGLYCEROL KINASE"/>
    <property type="match status" value="1"/>
</dbReference>
<keyword evidence="13" id="KW-0594">Phospholipid biosynthesis</keyword>
<evidence type="ECO:0000313" key="20">
    <source>
        <dbReference type="EMBL" id="RNL21371.1"/>
    </source>
</evidence>
<feature type="binding site" evidence="16">
    <location>
        <position position="11"/>
    </location>
    <ligand>
        <name>substrate</name>
    </ligand>
</feature>
<evidence type="ECO:0000256" key="1">
    <source>
        <dbReference type="ARBA" id="ARBA00004651"/>
    </source>
</evidence>
<evidence type="ECO:0000256" key="14">
    <source>
        <dbReference type="ARBA" id="ARBA00023264"/>
    </source>
</evidence>
<evidence type="ECO:0000256" key="12">
    <source>
        <dbReference type="ARBA" id="ARBA00023136"/>
    </source>
</evidence>
<evidence type="ECO:0000256" key="6">
    <source>
        <dbReference type="ARBA" id="ARBA00022692"/>
    </source>
</evidence>
<gene>
    <name evidence="20" type="ORF">DMP07_00510</name>
</gene>
<feature type="binding site" evidence="17">
    <location>
        <position position="11"/>
    </location>
    <ligand>
        <name>ATP</name>
        <dbReference type="ChEBI" id="CHEBI:30616"/>
    </ligand>
</feature>
<dbReference type="GO" id="GO:0046872">
    <property type="term" value="F:metal ion binding"/>
    <property type="evidence" value="ECO:0007669"/>
    <property type="project" value="UniProtKB-KW"/>
</dbReference>
<proteinExistence type="inferred from homology"/>
<evidence type="ECO:0000256" key="3">
    <source>
        <dbReference type="ARBA" id="ARBA00022475"/>
    </source>
</evidence>
<reference evidence="21" key="1">
    <citation type="submission" date="2018-05" db="EMBL/GenBank/DDBJ databases">
        <title>Genome Sequencing of selected type strains of the family Eggerthellaceae.</title>
        <authorList>
            <person name="Danylec N."/>
            <person name="Stoll D.A."/>
            <person name="Doetsch A."/>
            <person name="Huch M."/>
        </authorList>
    </citation>
    <scope>NUCLEOTIDE SEQUENCE [LARGE SCALE GENOMIC DNA]</scope>
    <source>
        <strain evidence="21">DSM 17537</strain>
    </source>
</reference>
<feature type="active site" description="Proton acceptor" evidence="15">
    <location>
        <position position="73"/>
    </location>
</feature>
<feature type="binding site" evidence="18">
    <location>
        <position position="80"/>
    </location>
    <ligand>
        <name>a divalent metal cation</name>
        <dbReference type="ChEBI" id="CHEBI:60240"/>
    </ligand>
</feature>
<keyword evidence="18" id="KW-0460">Magnesium</keyword>
<dbReference type="PROSITE" id="PS01069">
    <property type="entry name" value="DAGK_PROKAR"/>
    <property type="match status" value="1"/>
</dbReference>
<evidence type="ECO:0000256" key="2">
    <source>
        <dbReference type="ARBA" id="ARBA00005967"/>
    </source>
</evidence>
<dbReference type="InterPro" id="IPR036945">
    <property type="entry name" value="DAGK_sf"/>
</dbReference>
<keyword evidence="3" id="KW-1003">Cell membrane</keyword>
<organism evidence="20 21">
    <name type="scientific">Slackia faecicanis</name>
    <dbReference type="NCBI Taxonomy" id="255723"/>
    <lineage>
        <taxon>Bacteria</taxon>
        <taxon>Bacillati</taxon>
        <taxon>Actinomycetota</taxon>
        <taxon>Coriobacteriia</taxon>
        <taxon>Eggerthellales</taxon>
        <taxon>Eggerthellaceae</taxon>
        <taxon>Slackia</taxon>
    </lineage>
</organism>
<feature type="binding site" evidence="17">
    <location>
        <position position="32"/>
    </location>
    <ligand>
        <name>ATP</name>
        <dbReference type="ChEBI" id="CHEBI:30616"/>
    </ligand>
</feature>
<dbReference type="AlphaFoldDB" id="A0A3N0AHX1"/>
<evidence type="ECO:0000256" key="16">
    <source>
        <dbReference type="PIRSR" id="PIRSR600829-2"/>
    </source>
</evidence>
<sequence>MSEKTGADLKRENALIKSFGYAAQGTRSASSERNFKVDCAAGAGAVLLCVLLQVPLWGFVAVTMCVGIQLALETVNTAIEAVVDLASPEIHPLAKRAKDCAAGAALITACMSVVVGLAVYVPAALKLFGIV</sequence>
<feature type="binding site" evidence="17">
    <location>
        <begin position="98"/>
        <end position="99"/>
    </location>
    <ligand>
        <name>ATP</name>
        <dbReference type="ChEBI" id="CHEBI:30616"/>
    </ligand>
</feature>
<keyword evidence="7 17" id="KW-0547">Nucleotide-binding</keyword>
<keyword evidence="11" id="KW-0443">Lipid metabolism</keyword>
<comment type="caution">
    <text evidence="20">The sequence shown here is derived from an EMBL/GenBank/DDBJ whole genome shotgun (WGS) entry which is preliminary data.</text>
</comment>
<evidence type="ECO:0000256" key="10">
    <source>
        <dbReference type="ARBA" id="ARBA00022989"/>
    </source>
</evidence>
<evidence type="ECO:0000313" key="21">
    <source>
        <dbReference type="Proteomes" id="UP000267368"/>
    </source>
</evidence>
<dbReference type="GO" id="GO:0016301">
    <property type="term" value="F:kinase activity"/>
    <property type="evidence" value="ECO:0007669"/>
    <property type="project" value="UniProtKB-KW"/>
</dbReference>
<keyword evidence="21" id="KW-1185">Reference proteome</keyword>
<dbReference type="PANTHER" id="PTHR34299:SF1">
    <property type="entry name" value="DIACYLGLYCEROL KINASE"/>
    <property type="match status" value="1"/>
</dbReference>
<evidence type="ECO:0000256" key="8">
    <source>
        <dbReference type="ARBA" id="ARBA00022777"/>
    </source>
</evidence>
<evidence type="ECO:0000256" key="13">
    <source>
        <dbReference type="ARBA" id="ARBA00023209"/>
    </source>
</evidence>
<dbReference type="Proteomes" id="UP000267368">
    <property type="component" value="Unassembled WGS sequence"/>
</dbReference>
<evidence type="ECO:0000256" key="17">
    <source>
        <dbReference type="PIRSR" id="PIRSR600829-3"/>
    </source>
</evidence>
<keyword evidence="4" id="KW-0444">Lipid biosynthesis</keyword>
<dbReference type="GO" id="GO:0005886">
    <property type="term" value="C:plasma membrane"/>
    <property type="evidence" value="ECO:0007669"/>
    <property type="project" value="UniProtKB-SubCell"/>
</dbReference>
<evidence type="ECO:0000256" key="18">
    <source>
        <dbReference type="PIRSR" id="PIRSR600829-4"/>
    </source>
</evidence>
<name>A0A3N0AHX1_9ACTN</name>
<feature type="binding site" evidence="17">
    <location>
        <position position="80"/>
    </location>
    <ligand>
        <name>ATP</name>
        <dbReference type="ChEBI" id="CHEBI:30616"/>
    </ligand>
</feature>
<comment type="subcellular location">
    <subcellularLocation>
        <location evidence="1">Cell membrane</location>
        <topology evidence="1">Multi-pass membrane protein</topology>
    </subcellularLocation>
</comment>